<sequence precursor="true">MTTLNRTHLAGMLAFAAIVLATQLQNARAQSLFERRSSNQVDQYRNYAAHNRGDLLSILINESTDVANRDERSMDKSGSSSVSGSLDYGFGGSLGSTAGDGSLGKSSASAREFSGDAEFRSARQFSDRFTVTVMDVLPNGNLVISGQRRIAVQGDVRELQLSGIVRQYDILPNNAVPSHLVANLRIELTPQGPEQAYTGQGWFSKKVNKFWPF</sequence>
<evidence type="ECO:0000256" key="9">
    <source>
        <dbReference type="SAM" id="SignalP"/>
    </source>
</evidence>
<reference evidence="10 11" key="1">
    <citation type="submission" date="2019-02" db="EMBL/GenBank/DDBJ databases">
        <title>Deep-cultivation of Planctomycetes and their phenomic and genomic characterization uncovers novel biology.</title>
        <authorList>
            <person name="Wiegand S."/>
            <person name="Jogler M."/>
            <person name="Boedeker C."/>
            <person name="Pinto D."/>
            <person name="Vollmers J."/>
            <person name="Rivas-Marin E."/>
            <person name="Kohn T."/>
            <person name="Peeters S.H."/>
            <person name="Heuer A."/>
            <person name="Rast P."/>
            <person name="Oberbeckmann S."/>
            <person name="Bunk B."/>
            <person name="Jeske O."/>
            <person name="Meyerdierks A."/>
            <person name="Storesund J.E."/>
            <person name="Kallscheuer N."/>
            <person name="Luecker S."/>
            <person name="Lage O.M."/>
            <person name="Pohl T."/>
            <person name="Merkel B.J."/>
            <person name="Hornburger P."/>
            <person name="Mueller R.-W."/>
            <person name="Bruemmer F."/>
            <person name="Labrenz M."/>
            <person name="Spormann A.M."/>
            <person name="Op Den Camp H."/>
            <person name="Overmann J."/>
            <person name="Amann R."/>
            <person name="Jetten M.S.M."/>
            <person name="Mascher T."/>
            <person name="Medema M.H."/>
            <person name="Devos D.P."/>
            <person name="Kaster A.-K."/>
            <person name="Ovreas L."/>
            <person name="Rohde M."/>
            <person name="Galperin M.Y."/>
            <person name="Jogler C."/>
        </authorList>
    </citation>
    <scope>NUCLEOTIDE SEQUENCE [LARGE SCALE GENOMIC DNA]</scope>
    <source>
        <strain evidence="10 11">Pla52n</strain>
    </source>
</reference>
<feature type="signal peptide" evidence="9">
    <location>
        <begin position="1"/>
        <end position="21"/>
    </location>
</feature>
<keyword evidence="11" id="KW-1185">Reference proteome</keyword>
<comment type="subcellular location">
    <subcellularLocation>
        <location evidence="2">Bacterial flagellum basal body</location>
    </subcellularLocation>
    <subcellularLocation>
        <location evidence="3">Cell outer membrane</location>
    </subcellularLocation>
</comment>
<dbReference type="Proteomes" id="UP000320176">
    <property type="component" value="Unassembled WGS sequence"/>
</dbReference>
<evidence type="ECO:0000256" key="4">
    <source>
        <dbReference type="ARBA" id="ARBA00006929"/>
    </source>
</evidence>
<keyword evidence="7" id="KW-0975">Bacterial flagellum</keyword>
<feature type="chain" id="PRO_5022825614" evidence="9">
    <location>
        <begin position="22"/>
        <end position="213"/>
    </location>
</feature>
<comment type="caution">
    <text evidence="10">The sequence shown here is derived from an EMBL/GenBank/DDBJ whole genome shotgun (WGS) entry which is preliminary data.</text>
</comment>
<gene>
    <name evidence="10" type="primary">flgH</name>
    <name evidence="10" type="ORF">Pla52n_34260</name>
</gene>
<dbReference type="OrthoDB" id="252240at2"/>
<evidence type="ECO:0000256" key="1">
    <source>
        <dbReference type="ARBA" id="ARBA00002591"/>
    </source>
</evidence>
<dbReference type="PANTHER" id="PTHR34933">
    <property type="entry name" value="FLAGELLAR L-RING PROTEIN"/>
    <property type="match status" value="1"/>
</dbReference>
<accession>A0A5C6ATI5</accession>
<protein>
    <submittedName>
        <fullName evidence="10">Flagellar L-ring protein</fullName>
    </submittedName>
</protein>
<keyword evidence="6" id="KW-0472">Membrane</keyword>
<dbReference type="PRINTS" id="PR01008">
    <property type="entry name" value="FLGLRINGFLGH"/>
</dbReference>
<evidence type="ECO:0000256" key="5">
    <source>
        <dbReference type="ARBA" id="ARBA00022729"/>
    </source>
</evidence>
<evidence type="ECO:0000256" key="2">
    <source>
        <dbReference type="ARBA" id="ARBA00004117"/>
    </source>
</evidence>
<dbReference type="GO" id="GO:0071973">
    <property type="term" value="P:bacterial-type flagellum-dependent cell motility"/>
    <property type="evidence" value="ECO:0007669"/>
    <property type="project" value="InterPro"/>
</dbReference>
<evidence type="ECO:0000256" key="6">
    <source>
        <dbReference type="ARBA" id="ARBA00023136"/>
    </source>
</evidence>
<dbReference type="Pfam" id="PF02107">
    <property type="entry name" value="FlgH"/>
    <property type="match status" value="1"/>
</dbReference>
<organism evidence="10 11">
    <name type="scientific">Stieleria varia</name>
    <dbReference type="NCBI Taxonomy" id="2528005"/>
    <lineage>
        <taxon>Bacteria</taxon>
        <taxon>Pseudomonadati</taxon>
        <taxon>Planctomycetota</taxon>
        <taxon>Planctomycetia</taxon>
        <taxon>Pirellulales</taxon>
        <taxon>Pirellulaceae</taxon>
        <taxon>Stieleria</taxon>
    </lineage>
</organism>
<comment type="similarity">
    <text evidence="4">Belongs to the FlgH family.</text>
</comment>
<evidence type="ECO:0000313" key="10">
    <source>
        <dbReference type="EMBL" id="TWU02376.1"/>
    </source>
</evidence>
<keyword evidence="5 9" id="KW-0732">Signal</keyword>
<dbReference type="RefSeq" id="WP_146520720.1">
    <property type="nucleotide sequence ID" value="NZ_CP151726.1"/>
</dbReference>
<keyword evidence="10" id="KW-0969">Cilium</keyword>
<evidence type="ECO:0000256" key="8">
    <source>
        <dbReference type="ARBA" id="ARBA00023237"/>
    </source>
</evidence>
<dbReference type="AlphaFoldDB" id="A0A5C6ATI5"/>
<dbReference type="EMBL" id="SJPN01000004">
    <property type="protein sequence ID" value="TWU02376.1"/>
    <property type="molecule type" value="Genomic_DNA"/>
</dbReference>
<keyword evidence="8" id="KW-0998">Cell outer membrane</keyword>
<evidence type="ECO:0000256" key="7">
    <source>
        <dbReference type="ARBA" id="ARBA00023143"/>
    </source>
</evidence>
<dbReference type="GO" id="GO:0009279">
    <property type="term" value="C:cell outer membrane"/>
    <property type="evidence" value="ECO:0007669"/>
    <property type="project" value="UniProtKB-SubCell"/>
</dbReference>
<dbReference type="GO" id="GO:0003774">
    <property type="term" value="F:cytoskeletal motor activity"/>
    <property type="evidence" value="ECO:0007669"/>
    <property type="project" value="InterPro"/>
</dbReference>
<comment type="function">
    <text evidence="1">Assembles around the rod to form the L-ring and probably protects the motor/basal body from shearing forces during rotation.</text>
</comment>
<keyword evidence="10" id="KW-0966">Cell projection</keyword>
<evidence type="ECO:0000256" key="3">
    <source>
        <dbReference type="ARBA" id="ARBA00004442"/>
    </source>
</evidence>
<dbReference type="PANTHER" id="PTHR34933:SF1">
    <property type="entry name" value="FLAGELLAR L-RING PROTEIN"/>
    <property type="match status" value="1"/>
</dbReference>
<proteinExistence type="inferred from homology"/>
<name>A0A5C6ATI5_9BACT</name>
<evidence type="ECO:0000313" key="11">
    <source>
        <dbReference type="Proteomes" id="UP000320176"/>
    </source>
</evidence>
<dbReference type="InterPro" id="IPR000527">
    <property type="entry name" value="Flag_Lring"/>
</dbReference>
<keyword evidence="10" id="KW-0282">Flagellum</keyword>
<dbReference type="GO" id="GO:0009427">
    <property type="term" value="C:bacterial-type flagellum basal body, distal rod, L ring"/>
    <property type="evidence" value="ECO:0007669"/>
    <property type="project" value="InterPro"/>
</dbReference>